<dbReference type="RefSeq" id="WP_175269745.1">
    <property type="nucleotide sequence ID" value="NZ_JABFCR010000029.1"/>
</dbReference>
<dbReference type="Proteomes" id="UP000566071">
    <property type="component" value="Unassembled WGS sequence"/>
</dbReference>
<dbReference type="EMBL" id="JABFCR010000029">
    <property type="protein sequence ID" value="NNU34061.1"/>
    <property type="molecule type" value="Genomic_DNA"/>
</dbReference>
<reference evidence="1 2" key="1">
    <citation type="submission" date="2020-05" db="EMBL/GenBank/DDBJ databases">
        <authorList>
            <person name="Khan S.A."/>
            <person name="Jeon C.O."/>
            <person name="Chun B.H."/>
        </authorList>
    </citation>
    <scope>NUCLEOTIDE SEQUENCE [LARGE SCALE GENOMIC DNA]</scope>
    <source>
        <strain evidence="1 2">S1162</strain>
    </source>
</reference>
<name>A0ABX1W1G1_9SPHI</name>
<organism evidence="1 2">
    <name type="scientific">Mucilaginibacter humi</name>
    <dbReference type="NCBI Taxonomy" id="2732510"/>
    <lineage>
        <taxon>Bacteria</taxon>
        <taxon>Pseudomonadati</taxon>
        <taxon>Bacteroidota</taxon>
        <taxon>Sphingobacteriia</taxon>
        <taxon>Sphingobacteriales</taxon>
        <taxon>Sphingobacteriaceae</taxon>
        <taxon>Mucilaginibacter</taxon>
    </lineage>
</organism>
<proteinExistence type="predicted"/>
<gene>
    <name evidence="1" type="ORF">HK413_07655</name>
</gene>
<accession>A0ABX1W1G1</accession>
<sequence length="70" mass="7894">MVFNYSMDDGNYEIAPLLLIPLIENSFKFSPDEPGSFISIFLDVLNGRLRFTLDNRIDPQRIKGRTGGSA</sequence>
<comment type="caution">
    <text evidence="1">The sequence shown here is derived from an EMBL/GenBank/DDBJ whole genome shotgun (WGS) entry which is preliminary data.</text>
</comment>
<evidence type="ECO:0000313" key="1">
    <source>
        <dbReference type="EMBL" id="NNU34061.1"/>
    </source>
</evidence>
<protein>
    <submittedName>
        <fullName evidence="1">Uncharacterized protein</fullName>
    </submittedName>
</protein>
<keyword evidence="2" id="KW-1185">Reference proteome</keyword>
<evidence type="ECO:0000313" key="2">
    <source>
        <dbReference type="Proteomes" id="UP000566071"/>
    </source>
</evidence>